<dbReference type="InterPro" id="IPR037401">
    <property type="entry name" value="SnoaL-like"/>
</dbReference>
<feature type="domain" description="SnoaL-like" evidence="1">
    <location>
        <begin position="15"/>
        <end position="127"/>
    </location>
</feature>
<dbReference type="EMBL" id="PTIX01000002">
    <property type="protein sequence ID" value="PPK70204.1"/>
    <property type="molecule type" value="Genomic_DNA"/>
</dbReference>
<organism evidence="2 3">
    <name type="scientific">Actinokineospora auranticolor</name>
    <dbReference type="NCBI Taxonomy" id="155976"/>
    <lineage>
        <taxon>Bacteria</taxon>
        <taxon>Bacillati</taxon>
        <taxon>Actinomycetota</taxon>
        <taxon>Actinomycetes</taxon>
        <taxon>Pseudonocardiales</taxon>
        <taxon>Pseudonocardiaceae</taxon>
        <taxon>Actinokineospora</taxon>
    </lineage>
</organism>
<dbReference type="OrthoDB" id="2599042at2"/>
<keyword evidence="3" id="KW-1185">Reference proteome</keyword>
<dbReference type="InterPro" id="IPR032710">
    <property type="entry name" value="NTF2-like_dom_sf"/>
</dbReference>
<dbReference type="Proteomes" id="UP000239203">
    <property type="component" value="Unassembled WGS sequence"/>
</dbReference>
<evidence type="ECO:0000313" key="3">
    <source>
        <dbReference type="Proteomes" id="UP000239203"/>
    </source>
</evidence>
<name>A0A2S6GY99_9PSEU</name>
<accession>A0A2S6GY99</accession>
<dbReference type="PANTHER" id="PTHR41252">
    <property type="entry name" value="BLR2505 PROTEIN"/>
    <property type="match status" value="1"/>
</dbReference>
<evidence type="ECO:0000259" key="1">
    <source>
        <dbReference type="Pfam" id="PF12680"/>
    </source>
</evidence>
<dbReference type="PANTHER" id="PTHR41252:SF1">
    <property type="entry name" value="BLR2505 PROTEIN"/>
    <property type="match status" value="1"/>
</dbReference>
<dbReference type="SUPFAM" id="SSF54427">
    <property type="entry name" value="NTF2-like"/>
    <property type="match status" value="1"/>
</dbReference>
<dbReference type="Gene3D" id="3.10.450.50">
    <property type="match status" value="1"/>
</dbReference>
<dbReference type="RefSeq" id="WP_104477012.1">
    <property type="nucleotide sequence ID" value="NZ_CP154825.1"/>
</dbReference>
<gene>
    <name evidence="2" type="ORF">CLV40_102115</name>
</gene>
<evidence type="ECO:0000313" key="2">
    <source>
        <dbReference type="EMBL" id="PPK70204.1"/>
    </source>
</evidence>
<dbReference type="Pfam" id="PF12680">
    <property type="entry name" value="SnoaL_2"/>
    <property type="match status" value="1"/>
</dbReference>
<protein>
    <recommendedName>
        <fullName evidence="1">SnoaL-like domain-containing protein</fullName>
    </recommendedName>
</protein>
<sequence length="146" mass="16034">MTQTPVDLGTRAVASAWFDALTTGDVATVSSLMAEDIEFINYTPVPGYNDDMPWIGTYRGREAALASFGVFLGVCEVRAECVAQLLVDGEHAMGVVRERSVVKATGLEFEIEFIQWLTVRDGRIVRWKSYTDPSTIIRAIRGGEVG</sequence>
<dbReference type="AlphaFoldDB" id="A0A2S6GY99"/>
<comment type="caution">
    <text evidence="2">The sequence shown here is derived from an EMBL/GenBank/DDBJ whole genome shotgun (WGS) entry which is preliminary data.</text>
</comment>
<proteinExistence type="predicted"/>
<reference evidence="2 3" key="1">
    <citation type="submission" date="2018-02" db="EMBL/GenBank/DDBJ databases">
        <title>Genomic Encyclopedia of Archaeal and Bacterial Type Strains, Phase II (KMG-II): from individual species to whole genera.</title>
        <authorList>
            <person name="Goeker M."/>
        </authorList>
    </citation>
    <scope>NUCLEOTIDE SEQUENCE [LARGE SCALE GENOMIC DNA]</scope>
    <source>
        <strain evidence="2 3">YU 961-1</strain>
    </source>
</reference>